<dbReference type="EMBL" id="CP045226">
    <property type="protein sequence ID" value="QFS46006.1"/>
    <property type="molecule type" value="Genomic_DNA"/>
</dbReference>
<dbReference type="AlphaFoldDB" id="A0A5P8W170"/>
<reference evidence="1 2" key="1">
    <citation type="submission" date="2019-10" db="EMBL/GenBank/DDBJ databases">
        <title>Genomic and transcriptomic insights into the perfect genentic adaptation of a filamentous nitrogen-fixing cyanobacterium to rice fields.</title>
        <authorList>
            <person name="Chen Z."/>
        </authorList>
    </citation>
    <scope>NUCLEOTIDE SEQUENCE [LARGE SCALE GENOMIC DNA]</scope>
    <source>
        <strain evidence="1">CCNUC1</strain>
    </source>
</reference>
<accession>A0A5P8W170</accession>
<dbReference type="RefSeq" id="WP_152589268.1">
    <property type="nucleotide sequence ID" value="NZ_CP045226.1"/>
</dbReference>
<name>A0A5P8W170_9NOSO</name>
<sequence length="101" mass="11388">MPAGFENKKSKTKASFTPFIDSFEITNEINSQYLDLPRLTSAQVARHKSLGTSRSAQVRNGQLLETLKANAPLRREQFAIKLSPTLGVAIVRRFWLKNKNV</sequence>
<gene>
    <name evidence="1" type="ORF">GXM_03486</name>
</gene>
<evidence type="ECO:0000313" key="1">
    <source>
        <dbReference type="EMBL" id="QFS46006.1"/>
    </source>
</evidence>
<dbReference type="KEGG" id="nsh:GXM_03486"/>
<organism evidence="1 2">
    <name type="scientific">Nostoc sphaeroides CCNUC1</name>
    <dbReference type="NCBI Taxonomy" id="2653204"/>
    <lineage>
        <taxon>Bacteria</taxon>
        <taxon>Bacillati</taxon>
        <taxon>Cyanobacteriota</taxon>
        <taxon>Cyanophyceae</taxon>
        <taxon>Nostocales</taxon>
        <taxon>Nostocaceae</taxon>
        <taxon>Nostoc</taxon>
    </lineage>
</organism>
<proteinExistence type="predicted"/>
<dbReference type="Proteomes" id="UP000326678">
    <property type="component" value="Chromosome Gxm1"/>
</dbReference>
<protein>
    <submittedName>
        <fullName evidence="1">Uncharacterized protein</fullName>
    </submittedName>
</protein>
<evidence type="ECO:0000313" key="2">
    <source>
        <dbReference type="Proteomes" id="UP000326678"/>
    </source>
</evidence>
<keyword evidence="2" id="KW-1185">Reference proteome</keyword>